<dbReference type="SFLD" id="SFLDF00027">
    <property type="entry name" value="p-type_atpase"/>
    <property type="match status" value="1"/>
</dbReference>
<reference evidence="12 13" key="1">
    <citation type="submission" date="2016-04" db="EMBL/GenBank/DDBJ databases">
        <authorList>
            <person name="Chen L."/>
            <person name="Zhuang W."/>
            <person name="Wang G."/>
        </authorList>
    </citation>
    <scope>NUCLEOTIDE SEQUENCE [LARGE SCALE GENOMIC DNA]</scope>
    <source>
        <strain evidence="13">GR20</strain>
    </source>
</reference>
<dbReference type="Gene3D" id="3.40.50.1000">
    <property type="entry name" value="HAD superfamily/HAD-like"/>
    <property type="match status" value="1"/>
</dbReference>
<dbReference type="InterPro" id="IPR036412">
    <property type="entry name" value="HAD-like_sf"/>
</dbReference>
<dbReference type="InterPro" id="IPR023214">
    <property type="entry name" value="HAD_sf"/>
</dbReference>
<keyword evidence="7 8" id="KW-0472">Membrane</keyword>
<dbReference type="InterPro" id="IPR059000">
    <property type="entry name" value="ATPase_P-type_domA"/>
</dbReference>
<dbReference type="Pfam" id="PF00690">
    <property type="entry name" value="Cation_ATPase_N"/>
    <property type="match status" value="1"/>
</dbReference>
<dbReference type="PANTHER" id="PTHR42861">
    <property type="entry name" value="CALCIUM-TRANSPORTING ATPASE"/>
    <property type="match status" value="1"/>
</dbReference>
<dbReference type="InterPro" id="IPR018303">
    <property type="entry name" value="ATPase_P-typ_P_site"/>
</dbReference>
<dbReference type="Gene3D" id="2.70.150.10">
    <property type="entry name" value="Calcium-transporting ATPase, cytoplasmic transduction domain A"/>
    <property type="match status" value="1"/>
</dbReference>
<evidence type="ECO:0000256" key="1">
    <source>
        <dbReference type="ARBA" id="ARBA00004141"/>
    </source>
</evidence>
<feature type="domain" description="P-type ATPase A" evidence="9">
    <location>
        <begin position="103"/>
        <end position="205"/>
    </location>
</feature>
<dbReference type="PROSITE" id="PS00154">
    <property type="entry name" value="ATPASE_E1_E2"/>
    <property type="match status" value="1"/>
</dbReference>
<evidence type="ECO:0000256" key="4">
    <source>
        <dbReference type="ARBA" id="ARBA00022840"/>
    </source>
</evidence>
<gene>
    <name evidence="12" type="ORF">A4D02_23185</name>
</gene>
<dbReference type="PRINTS" id="PR00120">
    <property type="entry name" value="HATPASE"/>
</dbReference>
<feature type="transmembrane region" description="Helical" evidence="8">
    <location>
        <begin position="252"/>
        <end position="280"/>
    </location>
</feature>
<keyword evidence="13" id="KW-1185">Reference proteome</keyword>
<dbReference type="Gene3D" id="3.40.1110.10">
    <property type="entry name" value="Calcium-transporting ATPase, cytoplasmic domain N"/>
    <property type="match status" value="1"/>
</dbReference>
<dbReference type="SUPFAM" id="SSF81660">
    <property type="entry name" value="Metal cation-transporting ATPase, ATP-binding domain N"/>
    <property type="match status" value="1"/>
</dbReference>
<dbReference type="SFLD" id="SFLDS00003">
    <property type="entry name" value="Haloacid_Dehalogenase"/>
    <property type="match status" value="1"/>
</dbReference>
<dbReference type="SUPFAM" id="SSF81653">
    <property type="entry name" value="Calcium ATPase, transduction domain A"/>
    <property type="match status" value="1"/>
</dbReference>
<feature type="transmembrane region" description="Helical" evidence="8">
    <location>
        <begin position="46"/>
        <end position="65"/>
    </location>
</feature>
<evidence type="ECO:0000313" key="12">
    <source>
        <dbReference type="EMBL" id="OQP53297.1"/>
    </source>
</evidence>
<evidence type="ECO:0000256" key="5">
    <source>
        <dbReference type="ARBA" id="ARBA00022967"/>
    </source>
</evidence>
<dbReference type="SUPFAM" id="SSF56784">
    <property type="entry name" value="HAD-like"/>
    <property type="match status" value="1"/>
</dbReference>
<feature type="transmembrane region" description="Helical" evidence="8">
    <location>
        <begin position="705"/>
        <end position="725"/>
    </location>
</feature>
<dbReference type="Proteomes" id="UP000192277">
    <property type="component" value="Unassembled WGS sequence"/>
</dbReference>
<dbReference type="InterPro" id="IPR006068">
    <property type="entry name" value="ATPase_P-typ_cation-transptr_C"/>
</dbReference>
<dbReference type="Pfam" id="PF00702">
    <property type="entry name" value="Hydrolase"/>
    <property type="match status" value="1"/>
</dbReference>
<accession>A0ABX3P3D4</accession>
<evidence type="ECO:0000256" key="2">
    <source>
        <dbReference type="ARBA" id="ARBA00022692"/>
    </source>
</evidence>
<dbReference type="Pfam" id="PF00122">
    <property type="entry name" value="E1-E2_ATPase"/>
    <property type="match status" value="1"/>
</dbReference>
<dbReference type="EMBL" id="LWBO01000003">
    <property type="protein sequence ID" value="OQP53297.1"/>
    <property type="molecule type" value="Genomic_DNA"/>
</dbReference>
<feature type="transmembrane region" description="Helical" evidence="8">
    <location>
        <begin position="657"/>
        <end position="678"/>
    </location>
</feature>
<dbReference type="InterPro" id="IPR044492">
    <property type="entry name" value="P_typ_ATPase_HD_dom"/>
</dbReference>
<feature type="transmembrane region" description="Helical" evidence="8">
    <location>
        <begin position="796"/>
        <end position="821"/>
    </location>
</feature>
<comment type="caution">
    <text evidence="12">The sequence shown here is derived from an EMBL/GenBank/DDBJ whole genome shotgun (WGS) entry which is preliminary data.</text>
</comment>
<name>A0ABX3P3D4_9BACT</name>
<keyword evidence="2 8" id="KW-0812">Transmembrane</keyword>
<dbReference type="InterPro" id="IPR008250">
    <property type="entry name" value="ATPase_P-typ_transduc_dom_A_sf"/>
</dbReference>
<feature type="transmembrane region" description="Helical" evidence="8">
    <location>
        <begin position="731"/>
        <end position="751"/>
    </location>
</feature>
<keyword evidence="3" id="KW-0547">Nucleotide-binding</keyword>
<dbReference type="SUPFAM" id="SSF81665">
    <property type="entry name" value="Calcium ATPase, transmembrane domain M"/>
    <property type="match status" value="1"/>
</dbReference>
<protein>
    <recommendedName>
        <fullName evidence="14">ATPase, P-type (Transporting), HAD superfamily, subfamily IC</fullName>
    </recommendedName>
</protein>
<feature type="transmembrane region" description="Helical" evidence="8">
    <location>
        <begin position="772"/>
        <end position="790"/>
    </location>
</feature>
<dbReference type="Gene3D" id="1.20.1110.10">
    <property type="entry name" value="Calcium-transporting ATPase, transmembrane domain"/>
    <property type="match status" value="1"/>
</dbReference>
<evidence type="ECO:0000259" key="9">
    <source>
        <dbReference type="Pfam" id="PF00122"/>
    </source>
</evidence>
<feature type="transmembrane region" description="Helical" evidence="8">
    <location>
        <begin position="222"/>
        <end position="240"/>
    </location>
</feature>
<evidence type="ECO:0000256" key="3">
    <source>
        <dbReference type="ARBA" id="ARBA00022741"/>
    </source>
</evidence>
<dbReference type="SFLD" id="SFLDG00002">
    <property type="entry name" value="C1.7:_P-type_atpase_like"/>
    <property type="match status" value="1"/>
</dbReference>
<feature type="domain" description="Cation-transporting P-type ATPase C-terminal" evidence="10">
    <location>
        <begin position="655"/>
        <end position="825"/>
    </location>
</feature>
<keyword evidence="5" id="KW-1278">Translocase</keyword>
<feature type="domain" description="Cation-transporting P-type ATPase N-terminal" evidence="11">
    <location>
        <begin position="12"/>
        <end position="61"/>
    </location>
</feature>
<evidence type="ECO:0000256" key="7">
    <source>
        <dbReference type="ARBA" id="ARBA00023136"/>
    </source>
</evidence>
<dbReference type="RefSeq" id="WP_014218162.1">
    <property type="nucleotide sequence ID" value="NZ_LWBO01000003.1"/>
</dbReference>
<keyword evidence="4" id="KW-0067">ATP-binding</keyword>
<dbReference type="InterPro" id="IPR004014">
    <property type="entry name" value="ATPase_P-typ_cation-transptr_N"/>
</dbReference>
<evidence type="ECO:0000256" key="8">
    <source>
        <dbReference type="SAM" id="Phobius"/>
    </source>
</evidence>
<keyword evidence="6 8" id="KW-1133">Transmembrane helix</keyword>
<evidence type="ECO:0000256" key="6">
    <source>
        <dbReference type="ARBA" id="ARBA00022989"/>
    </source>
</evidence>
<comment type="subcellular location">
    <subcellularLocation>
        <location evidence="1">Membrane</location>
        <topology evidence="1">Multi-pass membrane protein</topology>
    </subcellularLocation>
</comment>
<dbReference type="InterPro" id="IPR001757">
    <property type="entry name" value="P_typ_ATPase"/>
</dbReference>
<evidence type="ECO:0000313" key="13">
    <source>
        <dbReference type="Proteomes" id="UP000192277"/>
    </source>
</evidence>
<sequence>MPGKVSPLKDLRGFAEKDIPALQQQYGKNVFYYEKPRHLYQAFVDVVREPMFLLLLLACVIYFMLGQLAEGFMMLVAICMVATISLYQEIRSTKALEALKQFTQPMVTVIRDGIEKYIQSQDLVPGDIIKIEEGNKVPADATIVQANDLTVNESIITGESLPVDKNEKTENPVVYQGTTINSGQCYARVTATGNNTALGKLGKTVTAITVPKTLLQQQVNKFVRQLAIFGISAFLVIWAINFIKTGLWVESLLFALTLAMAAVPEEIPVALSSFMALGAWQMSKLGIISRQPQIIENLGSVNVICLDKTGTITENQMTVKAIYDFEKDILTEAGSQWTNSQVLQYALLASEQNPFDAMEKAIKEVHEQFIQHAHWDQLTQVYEYPLQGRPPMMTHIYSKSGYYLAAAKGAPERIVGVCDLTDQQREKIMQLATGEAAKGYRVIGVAGAIHKEKTFPATQDEFNWQFEGLLCLYDPPRHNIDQVIRQFYDAHIDVKLLTGDYAGTAANICRQTGIKGYIKYVTGDQVLLMKEEELKKAVEEVSLFVRMFPEAKLQVINALKSNGHIVAMTGDGVNDAPALKSSDIGIALGKKGTEMAKQAADLIITDDDLGKVVEAIRQGRKIFSNLKKAIRYIISIHIPIILTASVPLLLGWKYPNIFTPIHIIFLELIMGPTCSIFFEREPVEENIMILPPRERSFSLFEQDELLISIVQGLMITIGVLWLYHFSMTNGASFYHTRTLVFTTLVISNIFLTFTNRSFTQNLTKTIRYKNRLAPWIVLISVLFLVVINFVPAIQSIFGLSAITFTNLLLCTGIAFVAVIWFEVYKTNLYKPEQPILRKRR</sequence>
<dbReference type="InterPro" id="IPR023298">
    <property type="entry name" value="ATPase_P-typ_TM_dom_sf"/>
</dbReference>
<evidence type="ECO:0000259" key="10">
    <source>
        <dbReference type="Pfam" id="PF00689"/>
    </source>
</evidence>
<feature type="transmembrane region" description="Helical" evidence="8">
    <location>
        <begin position="629"/>
        <end position="651"/>
    </location>
</feature>
<dbReference type="InterPro" id="IPR023299">
    <property type="entry name" value="ATPase_P-typ_cyto_dom_N"/>
</dbReference>
<dbReference type="PRINTS" id="PR00119">
    <property type="entry name" value="CATATPASE"/>
</dbReference>
<evidence type="ECO:0000259" key="11">
    <source>
        <dbReference type="Pfam" id="PF00690"/>
    </source>
</evidence>
<evidence type="ECO:0008006" key="14">
    <source>
        <dbReference type="Google" id="ProtNLM"/>
    </source>
</evidence>
<dbReference type="Pfam" id="PF00689">
    <property type="entry name" value="Cation_ATPase_C"/>
    <property type="match status" value="1"/>
</dbReference>
<organism evidence="12 13">
    <name type="scientific">Niastella koreensis</name>
    <dbReference type="NCBI Taxonomy" id="354356"/>
    <lineage>
        <taxon>Bacteria</taxon>
        <taxon>Pseudomonadati</taxon>
        <taxon>Bacteroidota</taxon>
        <taxon>Chitinophagia</taxon>
        <taxon>Chitinophagales</taxon>
        <taxon>Chitinophagaceae</taxon>
        <taxon>Niastella</taxon>
    </lineage>
</organism>
<proteinExistence type="predicted"/>
<dbReference type="NCBIfam" id="TIGR01494">
    <property type="entry name" value="ATPase_P-type"/>
    <property type="match status" value="2"/>
</dbReference>